<gene>
    <name evidence="5" type="ORF">CSA56_06790</name>
</gene>
<dbReference type="Pfam" id="PF01547">
    <property type="entry name" value="SBP_bac_1"/>
    <property type="match status" value="1"/>
</dbReference>
<keyword evidence="2" id="KW-0813">Transport</keyword>
<evidence type="ECO:0000313" key="5">
    <source>
        <dbReference type="EMBL" id="PIE34782.1"/>
    </source>
</evidence>
<organism evidence="5 6">
    <name type="scientific">candidate division KSB3 bacterium</name>
    <dbReference type="NCBI Taxonomy" id="2044937"/>
    <lineage>
        <taxon>Bacteria</taxon>
        <taxon>candidate division KSB3</taxon>
    </lineage>
</organism>
<evidence type="ECO:0000256" key="1">
    <source>
        <dbReference type="ARBA" id="ARBA00008520"/>
    </source>
</evidence>
<keyword evidence="3 4" id="KW-0732">Signal</keyword>
<dbReference type="AlphaFoldDB" id="A0A2G6KIF1"/>
<dbReference type="PANTHER" id="PTHR43649:SF34">
    <property type="entry name" value="ABC TRANSPORTER PERIPLASMIC-BINDING PROTEIN YCJN-RELATED"/>
    <property type="match status" value="1"/>
</dbReference>
<evidence type="ECO:0000256" key="3">
    <source>
        <dbReference type="ARBA" id="ARBA00022729"/>
    </source>
</evidence>
<evidence type="ECO:0000256" key="2">
    <source>
        <dbReference type="ARBA" id="ARBA00022448"/>
    </source>
</evidence>
<accession>A0A2G6KIF1</accession>
<dbReference type="InterPro" id="IPR006059">
    <property type="entry name" value="SBP"/>
</dbReference>
<reference evidence="5 6" key="1">
    <citation type="submission" date="2017-10" db="EMBL/GenBank/DDBJ databases">
        <title>Novel microbial diversity and functional potential in the marine mammal oral microbiome.</title>
        <authorList>
            <person name="Dudek N.K."/>
            <person name="Sun C.L."/>
            <person name="Burstein D."/>
            <person name="Kantor R.S."/>
            <person name="Aliaga Goltsman D.S."/>
            <person name="Bik E.M."/>
            <person name="Thomas B.C."/>
            <person name="Banfield J.F."/>
            <person name="Relman D.A."/>
        </authorList>
    </citation>
    <scope>NUCLEOTIDE SEQUENCE [LARGE SCALE GENOMIC DNA]</scope>
    <source>
        <strain evidence="5">DOLJORAL78_47_16</strain>
    </source>
</reference>
<evidence type="ECO:0000256" key="4">
    <source>
        <dbReference type="SAM" id="SignalP"/>
    </source>
</evidence>
<dbReference type="Proteomes" id="UP000230821">
    <property type="component" value="Unassembled WGS sequence"/>
</dbReference>
<feature type="signal peptide" evidence="4">
    <location>
        <begin position="1"/>
        <end position="24"/>
    </location>
</feature>
<comment type="caution">
    <text evidence="5">The sequence shown here is derived from an EMBL/GenBank/DDBJ whole genome shotgun (WGS) entry which is preliminary data.</text>
</comment>
<feature type="chain" id="PRO_5013680741" evidence="4">
    <location>
        <begin position="25"/>
        <end position="448"/>
    </location>
</feature>
<dbReference type="EMBL" id="PDSK01000076">
    <property type="protein sequence ID" value="PIE34782.1"/>
    <property type="molecule type" value="Genomic_DNA"/>
</dbReference>
<protein>
    <submittedName>
        <fullName evidence="5">ABC transporter substrate-binding protein</fullName>
    </submittedName>
</protein>
<sequence length="448" mass="50671">MKKVAITLLIIGCLSLIGVTSALAEFDWKAHSGTDIKLLLNKHPYTDALLAHLDEFTEKTGINVTYDVFPEDEYFDKVTVSLSSKSPEYSVFMTGAYQVWQYAPPGFMEDLKPYMADPEKTNPDWDQEDIYKNLLDSLAWNLKPGDPLGTDDAKQWALPWGFETNTMIYRKDIFDKHGLTPPKDMPELLELCAKLKELEPEMYPIAVRGTRSWATIHPGFLSAFNGYGAKDYDPFPKPAMNSPEAVEMTKMWVDMVKQYGPTAWTSYIWYEVGNDLGQGRACMIYDADILGYFQNQTGASPVSGKLAWAPGPGAVGADPAPNMWIWSLGMNAHSKTLDAGWYFMQWATGKDFLLKAVRGNFSLVDPVRKSVWADAEFQKKLEDFTDYYSTFQTIIDNCKVYFTPQPLFFETTTEWAATLHDIYNGNDAQEALDKLVKKLESTLKRAGY</sequence>
<proteinExistence type="inferred from homology"/>
<name>A0A2G6KIF1_9BACT</name>
<dbReference type="SUPFAM" id="SSF53850">
    <property type="entry name" value="Periplasmic binding protein-like II"/>
    <property type="match status" value="1"/>
</dbReference>
<dbReference type="PANTHER" id="PTHR43649">
    <property type="entry name" value="ARABINOSE-BINDING PROTEIN-RELATED"/>
    <property type="match status" value="1"/>
</dbReference>
<dbReference type="Gene3D" id="3.40.190.10">
    <property type="entry name" value="Periplasmic binding protein-like II"/>
    <property type="match status" value="2"/>
</dbReference>
<comment type="similarity">
    <text evidence="1">Belongs to the bacterial solute-binding protein 1 family.</text>
</comment>
<dbReference type="InterPro" id="IPR050490">
    <property type="entry name" value="Bact_solute-bd_prot1"/>
</dbReference>
<evidence type="ECO:0000313" key="6">
    <source>
        <dbReference type="Proteomes" id="UP000230821"/>
    </source>
</evidence>